<protein>
    <submittedName>
        <fullName evidence="15">Uncharacterized protein</fullName>
    </submittedName>
</protein>
<feature type="compositionally biased region" description="Polar residues" evidence="12">
    <location>
        <begin position="260"/>
        <end position="271"/>
    </location>
</feature>
<keyword evidence="2 11" id="KW-0479">Metal-binding</keyword>
<evidence type="ECO:0000256" key="5">
    <source>
        <dbReference type="ARBA" id="ARBA00022833"/>
    </source>
</evidence>
<dbReference type="Pfam" id="PF13912">
    <property type="entry name" value="zf-C2H2_6"/>
    <property type="match status" value="3"/>
</dbReference>
<evidence type="ECO:0000259" key="14">
    <source>
        <dbReference type="PROSITE" id="PS51915"/>
    </source>
</evidence>
<dbReference type="Proteomes" id="UP000826195">
    <property type="component" value="Unassembled WGS sequence"/>
</dbReference>
<feature type="domain" description="C2H2-type" evidence="13">
    <location>
        <begin position="659"/>
        <end position="687"/>
    </location>
</feature>
<feature type="region of interest" description="Disordered" evidence="12">
    <location>
        <begin position="796"/>
        <end position="815"/>
    </location>
</feature>
<dbReference type="InterPro" id="IPR050752">
    <property type="entry name" value="C2H2-ZF_domain"/>
</dbReference>
<dbReference type="EMBL" id="JAHXZJ010000374">
    <property type="protein sequence ID" value="KAH0560707.1"/>
    <property type="molecule type" value="Genomic_DNA"/>
</dbReference>
<evidence type="ECO:0000256" key="9">
    <source>
        <dbReference type="ARBA" id="ARBA00023242"/>
    </source>
</evidence>
<dbReference type="PROSITE" id="PS00028">
    <property type="entry name" value="ZINC_FINGER_C2H2_1"/>
    <property type="match status" value="20"/>
</dbReference>
<dbReference type="GO" id="GO:0005634">
    <property type="term" value="C:nucleus"/>
    <property type="evidence" value="ECO:0007669"/>
    <property type="project" value="UniProtKB-SubCell"/>
</dbReference>
<feature type="domain" description="C2H2-type" evidence="13">
    <location>
        <begin position="599"/>
        <end position="627"/>
    </location>
</feature>
<feature type="domain" description="C2H2-type" evidence="13">
    <location>
        <begin position="716"/>
        <end position="739"/>
    </location>
</feature>
<evidence type="ECO:0000256" key="1">
    <source>
        <dbReference type="ARBA" id="ARBA00004123"/>
    </source>
</evidence>
<feature type="domain" description="C2H2-type" evidence="13">
    <location>
        <begin position="1145"/>
        <end position="1173"/>
    </location>
</feature>
<dbReference type="PANTHER" id="PTHR24384">
    <property type="entry name" value="FINGER PUTATIVE TRANSCRIPTION FACTOR FAMILY-RELATED"/>
    <property type="match status" value="1"/>
</dbReference>
<feature type="domain" description="C2H2-type" evidence="13">
    <location>
        <begin position="688"/>
        <end position="716"/>
    </location>
</feature>
<feature type="domain" description="C2H2-type" evidence="13">
    <location>
        <begin position="498"/>
        <end position="526"/>
    </location>
</feature>
<feature type="domain" description="C2H2-type" evidence="13">
    <location>
        <begin position="939"/>
        <end position="967"/>
    </location>
</feature>
<feature type="domain" description="C2H2-type" evidence="13">
    <location>
        <begin position="746"/>
        <end position="773"/>
    </location>
</feature>
<feature type="compositionally biased region" description="Basic and acidic residues" evidence="12">
    <location>
        <begin position="1057"/>
        <end position="1083"/>
    </location>
</feature>
<dbReference type="GO" id="GO:0008270">
    <property type="term" value="F:zinc ion binding"/>
    <property type="evidence" value="ECO:0007669"/>
    <property type="project" value="UniProtKB-UniRule"/>
</dbReference>
<keyword evidence="16" id="KW-1185">Reference proteome</keyword>
<feature type="binding site" evidence="11">
    <location>
        <position position="64"/>
    </location>
    <ligand>
        <name>Zn(2+)</name>
        <dbReference type="ChEBI" id="CHEBI:29105"/>
    </ligand>
</feature>
<dbReference type="PANTHER" id="PTHR24384:SF189">
    <property type="entry name" value="C2H2-TYPE DOMAIN-CONTAINING PROTEIN-RELATED"/>
    <property type="match status" value="1"/>
</dbReference>
<dbReference type="SUPFAM" id="SSF57716">
    <property type="entry name" value="Glucocorticoid receptor-like (DNA-binding domain)"/>
    <property type="match status" value="1"/>
</dbReference>
<keyword evidence="3" id="KW-0677">Repeat</keyword>
<dbReference type="Pfam" id="PF07776">
    <property type="entry name" value="zf-AD"/>
    <property type="match status" value="1"/>
</dbReference>
<dbReference type="SUPFAM" id="SSF57667">
    <property type="entry name" value="beta-beta-alpha zinc fingers"/>
    <property type="match status" value="5"/>
</dbReference>
<feature type="domain" description="C2H2-type" evidence="13">
    <location>
        <begin position="897"/>
        <end position="920"/>
    </location>
</feature>
<dbReference type="Pfam" id="PF12874">
    <property type="entry name" value="zf-met"/>
    <property type="match status" value="1"/>
</dbReference>
<comment type="subcellular location">
    <subcellularLocation>
        <location evidence="1">Nucleus</location>
    </subcellularLocation>
</comment>
<evidence type="ECO:0000256" key="2">
    <source>
        <dbReference type="ARBA" id="ARBA00022723"/>
    </source>
</evidence>
<comment type="caution">
    <text evidence="15">The sequence shown here is derived from an EMBL/GenBank/DDBJ whole genome shotgun (WGS) entry which is preliminary data.</text>
</comment>
<feature type="binding site" evidence="11">
    <location>
        <position position="18"/>
    </location>
    <ligand>
        <name>Zn(2+)</name>
        <dbReference type="ChEBI" id="CHEBI:29105"/>
    </ligand>
</feature>
<feature type="domain" description="C2H2-type" evidence="13">
    <location>
        <begin position="571"/>
        <end position="598"/>
    </location>
</feature>
<dbReference type="SMART" id="SM00355">
    <property type="entry name" value="ZnF_C2H2"/>
    <property type="match status" value="21"/>
</dbReference>
<evidence type="ECO:0000256" key="8">
    <source>
        <dbReference type="ARBA" id="ARBA00023163"/>
    </source>
</evidence>
<evidence type="ECO:0000313" key="15">
    <source>
        <dbReference type="EMBL" id="KAH0560707.1"/>
    </source>
</evidence>
<gene>
    <name evidence="15" type="ORF">KQX54_007331</name>
</gene>
<dbReference type="AlphaFoldDB" id="A0AAV7IU61"/>
<feature type="binding site" evidence="11">
    <location>
        <position position="15"/>
    </location>
    <ligand>
        <name>Zn(2+)</name>
        <dbReference type="ChEBI" id="CHEBI:29105"/>
    </ligand>
</feature>
<feature type="compositionally biased region" description="Low complexity" evidence="12">
    <location>
        <begin position="1015"/>
        <end position="1028"/>
    </location>
</feature>
<feature type="domain" description="C2H2-type" evidence="13">
    <location>
        <begin position="317"/>
        <end position="339"/>
    </location>
</feature>
<organism evidence="15 16">
    <name type="scientific">Cotesia glomerata</name>
    <name type="common">Lepidopteran parasitic wasp</name>
    <name type="synonym">Apanteles glomeratus</name>
    <dbReference type="NCBI Taxonomy" id="32391"/>
    <lineage>
        <taxon>Eukaryota</taxon>
        <taxon>Metazoa</taxon>
        <taxon>Ecdysozoa</taxon>
        <taxon>Arthropoda</taxon>
        <taxon>Hexapoda</taxon>
        <taxon>Insecta</taxon>
        <taxon>Pterygota</taxon>
        <taxon>Neoptera</taxon>
        <taxon>Endopterygota</taxon>
        <taxon>Hymenoptera</taxon>
        <taxon>Apocrita</taxon>
        <taxon>Ichneumonoidea</taxon>
        <taxon>Braconidae</taxon>
        <taxon>Microgastrinae</taxon>
        <taxon>Cotesia</taxon>
    </lineage>
</organism>
<keyword evidence="6" id="KW-0805">Transcription regulation</keyword>
<evidence type="ECO:0000256" key="12">
    <source>
        <dbReference type="SAM" id="MobiDB-lite"/>
    </source>
</evidence>
<feature type="region of interest" description="Disordered" evidence="12">
    <location>
        <begin position="1009"/>
        <end position="1030"/>
    </location>
</feature>
<feature type="domain" description="C2H2-type" evidence="13">
    <location>
        <begin position="820"/>
        <end position="848"/>
    </location>
</feature>
<feature type="domain" description="C2H2-type" evidence="13">
    <location>
        <begin position="1087"/>
        <end position="1115"/>
    </location>
</feature>
<accession>A0AAV7IU61</accession>
<evidence type="ECO:0000259" key="13">
    <source>
        <dbReference type="PROSITE" id="PS50157"/>
    </source>
</evidence>
<dbReference type="InterPro" id="IPR013087">
    <property type="entry name" value="Znf_C2H2_type"/>
</dbReference>
<evidence type="ECO:0000256" key="6">
    <source>
        <dbReference type="ARBA" id="ARBA00023015"/>
    </source>
</evidence>
<feature type="region of interest" description="Disordered" evidence="12">
    <location>
        <begin position="255"/>
        <end position="277"/>
    </location>
</feature>
<keyword evidence="4 10" id="KW-0863">Zinc-finger</keyword>
<evidence type="ECO:0000256" key="11">
    <source>
        <dbReference type="PROSITE-ProRule" id="PRU01263"/>
    </source>
</evidence>
<feature type="region of interest" description="Disordered" evidence="12">
    <location>
        <begin position="1057"/>
        <end position="1087"/>
    </location>
</feature>
<dbReference type="InterPro" id="IPR012934">
    <property type="entry name" value="Znf_AD"/>
</dbReference>
<dbReference type="PROSITE" id="PS51915">
    <property type="entry name" value="ZAD"/>
    <property type="match status" value="1"/>
</dbReference>
<evidence type="ECO:0000256" key="7">
    <source>
        <dbReference type="ARBA" id="ARBA00023125"/>
    </source>
</evidence>
<evidence type="ECO:0000256" key="10">
    <source>
        <dbReference type="PROSITE-ProRule" id="PRU00042"/>
    </source>
</evidence>
<dbReference type="Pfam" id="PF00096">
    <property type="entry name" value="zf-C2H2"/>
    <property type="match status" value="4"/>
</dbReference>
<keyword evidence="9" id="KW-0539">Nucleus</keyword>
<keyword evidence="7" id="KW-0238">DNA-binding</keyword>
<keyword evidence="8" id="KW-0804">Transcription</keyword>
<feature type="compositionally biased region" description="Low complexity" evidence="12">
    <location>
        <begin position="443"/>
        <end position="452"/>
    </location>
</feature>
<evidence type="ECO:0000256" key="3">
    <source>
        <dbReference type="ARBA" id="ARBA00022737"/>
    </source>
</evidence>
<feature type="domain" description="ZAD" evidence="14">
    <location>
        <begin position="13"/>
        <end position="88"/>
    </location>
</feature>
<dbReference type="Gene3D" id="3.40.1800.20">
    <property type="match status" value="1"/>
</dbReference>
<reference evidence="15 16" key="1">
    <citation type="journal article" date="2021" name="J. Hered.">
        <title>A chromosome-level genome assembly of the parasitoid wasp, Cotesia glomerata (Hymenoptera: Braconidae).</title>
        <authorList>
            <person name="Pinto B.J."/>
            <person name="Weis J.J."/>
            <person name="Gamble T."/>
            <person name="Ode P.J."/>
            <person name="Paul R."/>
            <person name="Zaspel J.M."/>
        </authorList>
    </citation>
    <scope>NUCLEOTIDE SEQUENCE [LARGE SCALE GENOMIC DNA]</scope>
    <source>
        <strain evidence="15">CgM1</strain>
    </source>
</reference>
<evidence type="ECO:0000256" key="4">
    <source>
        <dbReference type="ARBA" id="ARBA00022771"/>
    </source>
</evidence>
<dbReference type="GO" id="GO:0000981">
    <property type="term" value="F:DNA-binding transcription factor activity, RNA polymerase II-specific"/>
    <property type="evidence" value="ECO:0007669"/>
    <property type="project" value="TreeGrafter"/>
</dbReference>
<dbReference type="Gene3D" id="3.30.160.60">
    <property type="entry name" value="Classic Zinc Finger"/>
    <property type="match status" value="7"/>
</dbReference>
<proteinExistence type="predicted"/>
<dbReference type="PROSITE" id="PS50157">
    <property type="entry name" value="ZINC_FINGER_C2H2_2"/>
    <property type="match status" value="13"/>
</dbReference>
<name>A0AAV7IU61_COTGL</name>
<dbReference type="SMART" id="SM00868">
    <property type="entry name" value="zf-AD"/>
    <property type="match status" value="2"/>
</dbReference>
<sequence length="1223" mass="139191">MDDDVVELNNVENLCRLCLSSDDPKSPIFGLQESSVPLADKIQACLSIEILLTDKFSKLICLKCLKSVNQWHNYKESCLKSQEKLQRWLVKQAEVTVAMPAIKNEPLDIEIYEDNIEIVEMSEDELNHELPNDNINPSEIATRASNRMDISLHNNAAEPTDDEEDLDCNIDVESINENETESELLLNPMALGANKNMEPDSTQKFNVRAVRKKVRRGPHTHFRGPRTFKRRCPDCQHILHSKSSYARHINRYHRDGPTAELSNSIPNSQHNGVPYPSEDAQSAAEEIEDVEDELVSLEKDAPLTQVQESIISQLKTFSCYACQQSFNDRRSTLNHIRQHMPDLRPYTCIACLTEFPDRSIYKLHCGASFECAMKIALVVPKHGTEKYFTCNMCLRPMPNRKELIAHLSKHSDRQYEQLTAPGKKPPKLKPVSSNSAGQLPAKSTTSSAVSTTIGPYRNGDPAHNHTCDFCGMIYRYKPNMIKHQDLCKRLPPEERTSYRCVHCGMTFLVFKKFQSHIAAEHNKKELICFVCNSKFRYANEFLIHHQKHRMINKTAETHAMNHWNKTVTMKYGCAVCPEQFDTKAELADHRTTHLKVKIFSCSICRRMFGNSQALKEHMSEDHSPELDPNISALDFLDQSNELPNTSNWSVNTDPGARSTECTVCGKVFANYPNLRRHIRSVHAGDDRFNCSKCSKTFTSEAELAEHNENAHTEATHRCKFCKKKFSNNRALESHQQTAHGVNDINLACDICGKQFGNETSLKIHRGHHFRRDSRLSIRNMPHPMDQVQVEMNESVEIASPRSGRKKSTHRRSSSPKTSELKCQVCDDKFSDVHDLRKHLWDVHCAKNKSEKSFMEENSLQCELCTNVLPDEKSLEEHMKWHKDNPILSDGLPRAVDISCDVCGKFYSSMKALWKHKKLHSKTGVTMKFSSVKKAALSQFPCPVCRKVFGNETSMKKHKAAAHYARRTIAAPIVTTKVARKSINQGEVKPKRPKLDFDIIRKAYNLEPSSYAAGGSNSNNNSNSTSNSNKKPVTCGICKKLLPSMSSLYKHRQNVHKNFDKSLENNEDNSRNDSISRNEEENPGKSRVPCTECDKEFSTLSNMKQHLTKVHGNGNKYHCSADGCNQYFNSPLAKQLHEKAHMNVLYRCVICARHMFQRSAMIQHLATEHKGQYSSSVEKSLYKKTDLSNYQVHGAEGRVCPVCNVTYPNIKAMKIHYVKIHENS</sequence>
<feature type="region of interest" description="Disordered" evidence="12">
    <location>
        <begin position="414"/>
        <end position="453"/>
    </location>
</feature>
<feature type="compositionally biased region" description="Basic residues" evidence="12">
    <location>
        <begin position="802"/>
        <end position="813"/>
    </location>
</feature>
<dbReference type="InterPro" id="IPR036236">
    <property type="entry name" value="Znf_C2H2_sf"/>
</dbReference>
<keyword evidence="5 11" id="KW-0862">Zinc</keyword>
<feature type="binding site" evidence="11">
    <location>
        <position position="61"/>
    </location>
    <ligand>
        <name>Zn(2+)</name>
        <dbReference type="ChEBI" id="CHEBI:29105"/>
    </ligand>
</feature>
<dbReference type="GO" id="GO:0000978">
    <property type="term" value="F:RNA polymerase II cis-regulatory region sequence-specific DNA binding"/>
    <property type="evidence" value="ECO:0007669"/>
    <property type="project" value="TreeGrafter"/>
</dbReference>
<evidence type="ECO:0000313" key="16">
    <source>
        <dbReference type="Proteomes" id="UP000826195"/>
    </source>
</evidence>